<accession>A0ABW1JK46</accession>
<evidence type="ECO:0000313" key="2">
    <source>
        <dbReference type="EMBL" id="MFC6009084.1"/>
    </source>
</evidence>
<comment type="caution">
    <text evidence="2">The sequence shown here is derived from an EMBL/GenBank/DDBJ whole genome shotgun (WGS) entry which is preliminary data.</text>
</comment>
<evidence type="ECO:0000313" key="3">
    <source>
        <dbReference type="Proteomes" id="UP001596189"/>
    </source>
</evidence>
<dbReference type="Proteomes" id="UP001596189">
    <property type="component" value="Unassembled WGS sequence"/>
</dbReference>
<keyword evidence="1" id="KW-1133">Transmembrane helix</keyword>
<dbReference type="RefSeq" id="WP_345717613.1">
    <property type="nucleotide sequence ID" value="NZ_BAABFP010000007.1"/>
</dbReference>
<sequence length="51" mass="5505">MSPWLILLLVGVVLFVLGFTGLGHFLIWVGIIVLVVGLVMSLLSRRGGSRV</sequence>
<gene>
    <name evidence="2" type="ORF">ACFQDO_18270</name>
</gene>
<dbReference type="EMBL" id="JBHSRD010000008">
    <property type="protein sequence ID" value="MFC6009084.1"/>
    <property type="molecule type" value="Genomic_DNA"/>
</dbReference>
<evidence type="ECO:0008006" key="4">
    <source>
        <dbReference type="Google" id="ProtNLM"/>
    </source>
</evidence>
<feature type="transmembrane region" description="Helical" evidence="1">
    <location>
        <begin position="28"/>
        <end position="44"/>
    </location>
</feature>
<proteinExistence type="predicted"/>
<reference evidence="3" key="1">
    <citation type="journal article" date="2019" name="Int. J. Syst. Evol. Microbiol.">
        <title>The Global Catalogue of Microorganisms (GCM) 10K type strain sequencing project: providing services to taxonomists for standard genome sequencing and annotation.</title>
        <authorList>
            <consortium name="The Broad Institute Genomics Platform"/>
            <consortium name="The Broad Institute Genome Sequencing Center for Infectious Disease"/>
            <person name="Wu L."/>
            <person name="Ma J."/>
        </authorList>
    </citation>
    <scope>NUCLEOTIDE SEQUENCE [LARGE SCALE GENOMIC DNA]</scope>
    <source>
        <strain evidence="3">KACC 14249</strain>
    </source>
</reference>
<keyword evidence="1" id="KW-0472">Membrane</keyword>
<protein>
    <recommendedName>
        <fullName evidence="4">DUF4175 domain-containing protein</fullName>
    </recommendedName>
</protein>
<evidence type="ECO:0000256" key="1">
    <source>
        <dbReference type="SAM" id="Phobius"/>
    </source>
</evidence>
<keyword evidence="3" id="KW-1185">Reference proteome</keyword>
<organism evidence="2 3">
    <name type="scientific">Angustibacter luteus</name>
    <dbReference type="NCBI Taxonomy" id="658456"/>
    <lineage>
        <taxon>Bacteria</taxon>
        <taxon>Bacillati</taxon>
        <taxon>Actinomycetota</taxon>
        <taxon>Actinomycetes</taxon>
        <taxon>Kineosporiales</taxon>
        <taxon>Kineosporiaceae</taxon>
    </lineage>
</organism>
<name>A0ABW1JK46_9ACTN</name>
<keyword evidence="1" id="KW-0812">Transmembrane</keyword>